<name>A0A437NXJ6_9HYPH</name>
<comment type="caution">
    <text evidence="2">The sequence shown here is derived from an EMBL/GenBank/DDBJ whole genome shotgun (WGS) entry which is preliminary data.</text>
</comment>
<evidence type="ECO:0000313" key="2">
    <source>
        <dbReference type="EMBL" id="RVU14737.1"/>
    </source>
</evidence>
<sequence>MAAARMSWLGGLGPERPPVPRLRRPALPHRPGPDKGGGGGFQGNRLGAIALVSRSASGAGSHIRDFGFRSALCSSGHSSPRTRSAGALFGRKAHRACHAASPCRRPQDNR</sequence>
<dbReference type="AlphaFoldDB" id="A0A437NXJ6"/>
<dbReference type="EMBL" id="SACP01000027">
    <property type="protein sequence ID" value="RVU14737.1"/>
    <property type="molecule type" value="Genomic_DNA"/>
</dbReference>
<keyword evidence="3" id="KW-1185">Reference proteome</keyword>
<evidence type="ECO:0000313" key="3">
    <source>
        <dbReference type="Proteomes" id="UP000286997"/>
    </source>
</evidence>
<gene>
    <name evidence="2" type="ORF">EOE48_21920</name>
</gene>
<reference evidence="2 3" key="1">
    <citation type="submission" date="2019-01" db="EMBL/GenBank/DDBJ databases">
        <authorList>
            <person name="Chen W.-M."/>
        </authorList>
    </citation>
    <scope>NUCLEOTIDE SEQUENCE [LARGE SCALE GENOMIC DNA]</scope>
    <source>
        <strain evidence="2 3">TER-1</strain>
    </source>
</reference>
<accession>A0A437NXJ6</accession>
<dbReference type="Proteomes" id="UP000286997">
    <property type="component" value="Unassembled WGS sequence"/>
</dbReference>
<evidence type="ECO:0000256" key="1">
    <source>
        <dbReference type="SAM" id="MobiDB-lite"/>
    </source>
</evidence>
<feature type="region of interest" description="Disordered" evidence="1">
    <location>
        <begin position="1"/>
        <end position="43"/>
    </location>
</feature>
<proteinExistence type="predicted"/>
<organism evidence="2 3">
    <name type="scientific">Methylobacterium oryzihabitans</name>
    <dbReference type="NCBI Taxonomy" id="2499852"/>
    <lineage>
        <taxon>Bacteria</taxon>
        <taxon>Pseudomonadati</taxon>
        <taxon>Pseudomonadota</taxon>
        <taxon>Alphaproteobacteria</taxon>
        <taxon>Hyphomicrobiales</taxon>
        <taxon>Methylobacteriaceae</taxon>
        <taxon>Methylobacterium</taxon>
    </lineage>
</organism>
<protein>
    <submittedName>
        <fullName evidence="2">Uncharacterized protein</fullName>
    </submittedName>
</protein>